<feature type="domain" description="DNA polymerase III delta subunit-like C-terminal" evidence="10">
    <location>
        <begin position="211"/>
        <end position="329"/>
    </location>
</feature>
<name>A0A517ZN55_9PLAN</name>
<evidence type="ECO:0000256" key="7">
    <source>
        <dbReference type="ARBA" id="ARBA00034754"/>
    </source>
</evidence>
<evidence type="ECO:0000256" key="4">
    <source>
        <dbReference type="ARBA" id="ARBA00022695"/>
    </source>
</evidence>
<evidence type="ECO:0000259" key="9">
    <source>
        <dbReference type="Pfam" id="PF06144"/>
    </source>
</evidence>
<dbReference type="InterPro" id="IPR008921">
    <property type="entry name" value="DNA_pol3_clamp-load_cplx_C"/>
</dbReference>
<dbReference type="Gene3D" id="1.10.8.60">
    <property type="match status" value="1"/>
</dbReference>
<evidence type="ECO:0000256" key="5">
    <source>
        <dbReference type="ARBA" id="ARBA00022705"/>
    </source>
</evidence>
<protein>
    <recommendedName>
        <fullName evidence="2">DNA polymerase III subunit delta</fullName>
        <ecNumber evidence="1">2.7.7.7</ecNumber>
    </recommendedName>
</protein>
<dbReference type="Pfam" id="PF21694">
    <property type="entry name" value="DNA_pol3_delta_C"/>
    <property type="match status" value="1"/>
</dbReference>
<keyword evidence="6" id="KW-0239">DNA-directed DNA polymerase</keyword>
<evidence type="ECO:0000259" key="10">
    <source>
        <dbReference type="Pfam" id="PF21694"/>
    </source>
</evidence>
<evidence type="ECO:0000256" key="1">
    <source>
        <dbReference type="ARBA" id="ARBA00012417"/>
    </source>
</evidence>
<keyword evidence="5" id="KW-0235">DNA replication</keyword>
<evidence type="ECO:0000313" key="12">
    <source>
        <dbReference type="Proteomes" id="UP000319383"/>
    </source>
</evidence>
<dbReference type="NCBIfam" id="TIGR01128">
    <property type="entry name" value="holA"/>
    <property type="match status" value="1"/>
</dbReference>
<dbReference type="InterPro" id="IPR005790">
    <property type="entry name" value="DNA_polIII_delta"/>
</dbReference>
<evidence type="ECO:0000313" key="11">
    <source>
        <dbReference type="EMBL" id="QDU43890.1"/>
    </source>
</evidence>
<dbReference type="GO" id="GO:0003677">
    <property type="term" value="F:DNA binding"/>
    <property type="evidence" value="ECO:0007669"/>
    <property type="project" value="InterPro"/>
</dbReference>
<dbReference type="PANTHER" id="PTHR34388">
    <property type="entry name" value="DNA POLYMERASE III SUBUNIT DELTA"/>
    <property type="match status" value="1"/>
</dbReference>
<dbReference type="Gene3D" id="1.20.272.10">
    <property type="match status" value="1"/>
</dbReference>
<dbReference type="InterPro" id="IPR027417">
    <property type="entry name" value="P-loop_NTPase"/>
</dbReference>
<dbReference type="EMBL" id="CP036276">
    <property type="protein sequence ID" value="QDU43890.1"/>
    <property type="molecule type" value="Genomic_DNA"/>
</dbReference>
<organism evidence="11 12">
    <name type="scientific">Symmachiella dynata</name>
    <dbReference type="NCBI Taxonomy" id="2527995"/>
    <lineage>
        <taxon>Bacteria</taxon>
        <taxon>Pseudomonadati</taxon>
        <taxon>Planctomycetota</taxon>
        <taxon>Planctomycetia</taxon>
        <taxon>Planctomycetales</taxon>
        <taxon>Planctomycetaceae</taxon>
        <taxon>Symmachiella</taxon>
    </lineage>
</organism>
<keyword evidence="12" id="KW-1185">Reference proteome</keyword>
<dbReference type="Pfam" id="PF06144">
    <property type="entry name" value="DNA_pol3_delta"/>
    <property type="match status" value="1"/>
</dbReference>
<gene>
    <name evidence="11" type="ORF">Mal52_23670</name>
</gene>
<accession>A0A517ZN55</accession>
<dbReference type="GO" id="GO:0006261">
    <property type="term" value="P:DNA-templated DNA replication"/>
    <property type="evidence" value="ECO:0007669"/>
    <property type="project" value="TreeGrafter"/>
</dbReference>
<dbReference type="GO" id="GO:0009360">
    <property type="term" value="C:DNA polymerase III complex"/>
    <property type="evidence" value="ECO:0007669"/>
    <property type="project" value="InterPro"/>
</dbReference>
<dbReference type="PANTHER" id="PTHR34388:SF1">
    <property type="entry name" value="DNA POLYMERASE III SUBUNIT DELTA"/>
    <property type="match status" value="1"/>
</dbReference>
<dbReference type="SUPFAM" id="SSF48019">
    <property type="entry name" value="post-AAA+ oligomerization domain-like"/>
    <property type="match status" value="1"/>
</dbReference>
<keyword evidence="3" id="KW-0808">Transferase</keyword>
<proteinExistence type="inferred from homology"/>
<dbReference type="Gene3D" id="3.40.50.300">
    <property type="entry name" value="P-loop containing nucleotide triphosphate hydrolases"/>
    <property type="match status" value="1"/>
</dbReference>
<keyword evidence="4" id="KW-0548">Nucleotidyltransferase</keyword>
<dbReference type="EC" id="2.7.7.7" evidence="1"/>
<dbReference type="SUPFAM" id="SSF52540">
    <property type="entry name" value="P-loop containing nucleoside triphosphate hydrolases"/>
    <property type="match status" value="1"/>
</dbReference>
<dbReference type="InterPro" id="IPR048466">
    <property type="entry name" value="DNA_pol3_delta-like_C"/>
</dbReference>
<evidence type="ECO:0000256" key="6">
    <source>
        <dbReference type="ARBA" id="ARBA00022932"/>
    </source>
</evidence>
<sequence length="335" mass="36534">MDAIEYLKSPAKQDHGTAVAIYGAEQYLKSAALKVVADQILGREDEDALPTRFTGKDAELVRVLDELRTVSMWSDCRLVIVDNADDFVSKYRAGLEKYLDKPAKKSVLVLDLKSWPKNTKLAKKVAKVGLDINCASLKPAQVPRWIAAHARQKYGKTIDGPAAQILVELAGTSLAQLDTELDKLSTYVGETEKIDAEAVRILVGGWRAETTWAMLDAVRDGQVGQAIGLLDKLLAAGEAPMKLLGGINFTYRRIAKATEISRHGMPLADALKSAGMQPFVVGKIVSYMRRIGRPRAEQIYGWLADADMDLKGSSSLSDRAVLELLLLRLGGRAGT</sequence>
<dbReference type="RefSeq" id="WP_145376171.1">
    <property type="nucleotide sequence ID" value="NZ_CP036276.1"/>
</dbReference>
<feature type="domain" description="DNA polymerase III delta N-terminal" evidence="9">
    <location>
        <begin position="21"/>
        <end position="127"/>
    </location>
</feature>
<evidence type="ECO:0000256" key="8">
    <source>
        <dbReference type="ARBA" id="ARBA00049244"/>
    </source>
</evidence>
<comment type="similarity">
    <text evidence="7">Belongs to the DNA polymerase HolA subunit family.</text>
</comment>
<dbReference type="Proteomes" id="UP000319383">
    <property type="component" value="Chromosome"/>
</dbReference>
<evidence type="ECO:0000256" key="2">
    <source>
        <dbReference type="ARBA" id="ARBA00017703"/>
    </source>
</evidence>
<dbReference type="AlphaFoldDB" id="A0A517ZN55"/>
<evidence type="ECO:0000256" key="3">
    <source>
        <dbReference type="ARBA" id="ARBA00022679"/>
    </source>
</evidence>
<dbReference type="GO" id="GO:0003887">
    <property type="term" value="F:DNA-directed DNA polymerase activity"/>
    <property type="evidence" value="ECO:0007669"/>
    <property type="project" value="UniProtKB-KW"/>
</dbReference>
<dbReference type="InterPro" id="IPR010372">
    <property type="entry name" value="DNA_pol3_delta_N"/>
</dbReference>
<dbReference type="KEGG" id="sdyn:Mal52_23670"/>
<comment type="catalytic activity">
    <reaction evidence="8">
        <text>DNA(n) + a 2'-deoxyribonucleoside 5'-triphosphate = DNA(n+1) + diphosphate</text>
        <dbReference type="Rhea" id="RHEA:22508"/>
        <dbReference type="Rhea" id="RHEA-COMP:17339"/>
        <dbReference type="Rhea" id="RHEA-COMP:17340"/>
        <dbReference type="ChEBI" id="CHEBI:33019"/>
        <dbReference type="ChEBI" id="CHEBI:61560"/>
        <dbReference type="ChEBI" id="CHEBI:173112"/>
        <dbReference type="EC" id="2.7.7.7"/>
    </reaction>
</comment>
<reference evidence="11 12" key="1">
    <citation type="submission" date="2019-02" db="EMBL/GenBank/DDBJ databases">
        <title>Deep-cultivation of Planctomycetes and their phenomic and genomic characterization uncovers novel biology.</title>
        <authorList>
            <person name="Wiegand S."/>
            <person name="Jogler M."/>
            <person name="Boedeker C."/>
            <person name="Pinto D."/>
            <person name="Vollmers J."/>
            <person name="Rivas-Marin E."/>
            <person name="Kohn T."/>
            <person name="Peeters S.H."/>
            <person name="Heuer A."/>
            <person name="Rast P."/>
            <person name="Oberbeckmann S."/>
            <person name="Bunk B."/>
            <person name="Jeske O."/>
            <person name="Meyerdierks A."/>
            <person name="Storesund J.E."/>
            <person name="Kallscheuer N."/>
            <person name="Luecker S."/>
            <person name="Lage O.M."/>
            <person name="Pohl T."/>
            <person name="Merkel B.J."/>
            <person name="Hornburger P."/>
            <person name="Mueller R.-W."/>
            <person name="Bruemmer F."/>
            <person name="Labrenz M."/>
            <person name="Spormann A.M."/>
            <person name="Op den Camp H."/>
            <person name="Overmann J."/>
            <person name="Amann R."/>
            <person name="Jetten M.S.M."/>
            <person name="Mascher T."/>
            <person name="Medema M.H."/>
            <person name="Devos D.P."/>
            <person name="Kaster A.-K."/>
            <person name="Ovreas L."/>
            <person name="Rohde M."/>
            <person name="Galperin M.Y."/>
            <person name="Jogler C."/>
        </authorList>
    </citation>
    <scope>NUCLEOTIDE SEQUENCE [LARGE SCALE GENOMIC DNA]</scope>
    <source>
        <strain evidence="11 12">Mal52</strain>
    </source>
</reference>